<dbReference type="GO" id="GO:0005737">
    <property type="term" value="C:cytoplasm"/>
    <property type="evidence" value="ECO:0007669"/>
    <property type="project" value="TreeGrafter"/>
</dbReference>
<evidence type="ECO:0000256" key="4">
    <source>
        <dbReference type="SAM" id="Coils"/>
    </source>
</evidence>
<dbReference type="GO" id="GO:0007021">
    <property type="term" value="P:tubulin complex assembly"/>
    <property type="evidence" value="ECO:0007669"/>
    <property type="project" value="TreeGrafter"/>
</dbReference>
<dbReference type="FunFam" id="1.10.287.370:FF:000001">
    <property type="entry name" value="Prefoldin subunit 3"/>
    <property type="match status" value="1"/>
</dbReference>
<organism evidence="5">
    <name type="scientific">Arcella intermedia</name>
    <dbReference type="NCBI Taxonomy" id="1963864"/>
    <lineage>
        <taxon>Eukaryota</taxon>
        <taxon>Amoebozoa</taxon>
        <taxon>Tubulinea</taxon>
        <taxon>Elardia</taxon>
        <taxon>Arcellinida</taxon>
        <taxon>Sphaerothecina</taxon>
        <taxon>Arcellidae</taxon>
        <taxon>Arcella</taxon>
    </lineage>
</organism>
<dbReference type="InterPro" id="IPR009053">
    <property type="entry name" value="Prefoldin"/>
</dbReference>
<protein>
    <recommendedName>
        <fullName evidence="3">Prefoldin subunit 3</fullName>
    </recommendedName>
</protein>
<dbReference type="GO" id="GO:0015631">
    <property type="term" value="F:tubulin binding"/>
    <property type="evidence" value="ECO:0007669"/>
    <property type="project" value="TreeGrafter"/>
</dbReference>
<dbReference type="PANTHER" id="PTHR12409:SF0">
    <property type="entry name" value="PREFOLDIN SUBUNIT 3"/>
    <property type="match status" value="1"/>
</dbReference>
<comment type="function">
    <text evidence="3">Binds specifically to cytosolic chaperonin (c-CPN) and transfers target proteins to it. Binds to nascent polypeptide chain and promotes folding in an environment in which there are many competing pathways for nonnative proteins.</text>
</comment>
<evidence type="ECO:0000256" key="2">
    <source>
        <dbReference type="ARBA" id="ARBA00023186"/>
    </source>
</evidence>
<proteinExistence type="inferred from homology"/>
<accession>A0A6B2LN81</accession>
<dbReference type="SUPFAM" id="SSF46579">
    <property type="entry name" value="Prefoldin"/>
    <property type="match status" value="1"/>
</dbReference>
<dbReference type="InterPro" id="IPR004127">
    <property type="entry name" value="Prefoldin_subunit_alpha"/>
</dbReference>
<evidence type="ECO:0000313" key="5">
    <source>
        <dbReference type="EMBL" id="NDV38201.1"/>
    </source>
</evidence>
<dbReference type="Pfam" id="PF02996">
    <property type="entry name" value="Prefoldin"/>
    <property type="match status" value="1"/>
</dbReference>
<keyword evidence="4" id="KW-0175">Coiled coil</keyword>
<dbReference type="PANTHER" id="PTHR12409">
    <property type="entry name" value="PREFOLDIN SUBUNIT 3"/>
    <property type="match status" value="1"/>
</dbReference>
<dbReference type="AlphaFoldDB" id="A0A6B2LN81"/>
<dbReference type="EMBL" id="GIBP01009232">
    <property type="protein sequence ID" value="NDV38201.1"/>
    <property type="molecule type" value="Transcribed_RNA"/>
</dbReference>
<comment type="similarity">
    <text evidence="1 3">Belongs to the prefoldin subunit alpha family.</text>
</comment>
<dbReference type="Gene3D" id="1.10.287.370">
    <property type="match status" value="1"/>
</dbReference>
<dbReference type="GO" id="GO:0007017">
    <property type="term" value="P:microtubule-based process"/>
    <property type="evidence" value="ECO:0007669"/>
    <property type="project" value="TreeGrafter"/>
</dbReference>
<evidence type="ECO:0000256" key="1">
    <source>
        <dbReference type="ARBA" id="ARBA00010048"/>
    </source>
</evidence>
<dbReference type="InterPro" id="IPR016655">
    <property type="entry name" value="PFD3"/>
</dbReference>
<keyword evidence="2 3" id="KW-0143">Chaperone</keyword>
<feature type="coiled-coil region" evidence="4">
    <location>
        <begin position="110"/>
        <end position="137"/>
    </location>
</feature>
<dbReference type="PIRSF" id="PIRSF016396">
    <property type="entry name" value="Prefoldin_subunit_3"/>
    <property type="match status" value="1"/>
</dbReference>
<dbReference type="GO" id="GO:0016272">
    <property type="term" value="C:prefoldin complex"/>
    <property type="evidence" value="ECO:0007669"/>
    <property type="project" value="UniProtKB-UniRule"/>
</dbReference>
<sequence>MSHQTSADSTLEEFQNQYRQLKFMESRLIEQRDILKHKLPEIKRALDIVTHLQNSTGSEKGVLTHYELTTHVWADAEVPPETNTVFLWLGANVMAEYTYEEALELLTNNHNQGQKSLDSYNSQLETLKDQITITEVNIARVFNWDVKERRKKAAK</sequence>
<evidence type="ECO:0000256" key="3">
    <source>
        <dbReference type="PIRNR" id="PIRNR016396"/>
    </source>
</evidence>
<reference evidence="5" key="1">
    <citation type="journal article" date="2020" name="J. Eukaryot. Microbiol.">
        <title>De novo Sequencing, Assembly and Annotation of the Transcriptome for the Free-Living Testate Amoeba Arcella intermedia.</title>
        <authorList>
            <person name="Ribeiro G.M."/>
            <person name="Porfirio-Sousa A.L."/>
            <person name="Maurer-Alcala X.X."/>
            <person name="Katz L.A."/>
            <person name="Lahr D.J.G."/>
        </authorList>
    </citation>
    <scope>NUCLEOTIDE SEQUENCE</scope>
</reference>
<comment type="subunit">
    <text evidence="3">Heterohexamer of two PFD-alpha type and four PFD-beta type subunits.</text>
</comment>
<dbReference type="CDD" id="cd23156">
    <property type="entry name" value="Prefoldin_3"/>
    <property type="match status" value="1"/>
</dbReference>
<dbReference type="GO" id="GO:0006457">
    <property type="term" value="P:protein folding"/>
    <property type="evidence" value="ECO:0007669"/>
    <property type="project" value="UniProtKB-UniRule"/>
</dbReference>
<name>A0A6B2LN81_9EUKA</name>